<dbReference type="OrthoDB" id="1711522at2759"/>
<evidence type="ECO:0000256" key="1">
    <source>
        <dbReference type="SAM" id="MobiDB-lite"/>
    </source>
</evidence>
<comment type="caution">
    <text evidence="2">The sequence shown here is derived from an EMBL/GenBank/DDBJ whole genome shotgun (WGS) entry which is preliminary data.</text>
</comment>
<dbReference type="EMBL" id="SMMG02000001">
    <property type="protein sequence ID" value="KAA3487876.1"/>
    <property type="molecule type" value="Genomic_DNA"/>
</dbReference>
<name>A0A5B6X2R7_9ROSI</name>
<keyword evidence="2" id="KW-0808">Transferase</keyword>
<feature type="compositionally biased region" description="Basic and acidic residues" evidence="1">
    <location>
        <begin position="54"/>
        <end position="66"/>
    </location>
</feature>
<dbReference type="Proteomes" id="UP000325315">
    <property type="component" value="Unassembled WGS sequence"/>
</dbReference>
<keyword evidence="2" id="KW-0548">Nucleotidyltransferase</keyword>
<organism evidence="2 3">
    <name type="scientific">Gossypium australe</name>
    <dbReference type="NCBI Taxonomy" id="47621"/>
    <lineage>
        <taxon>Eukaryota</taxon>
        <taxon>Viridiplantae</taxon>
        <taxon>Streptophyta</taxon>
        <taxon>Embryophyta</taxon>
        <taxon>Tracheophyta</taxon>
        <taxon>Spermatophyta</taxon>
        <taxon>Magnoliopsida</taxon>
        <taxon>eudicotyledons</taxon>
        <taxon>Gunneridae</taxon>
        <taxon>Pentapetalae</taxon>
        <taxon>rosids</taxon>
        <taxon>malvids</taxon>
        <taxon>Malvales</taxon>
        <taxon>Malvaceae</taxon>
        <taxon>Malvoideae</taxon>
        <taxon>Gossypium</taxon>
    </lineage>
</organism>
<dbReference type="AlphaFoldDB" id="A0A5B6X2R7"/>
<keyword evidence="3" id="KW-1185">Reference proteome</keyword>
<evidence type="ECO:0000313" key="3">
    <source>
        <dbReference type="Proteomes" id="UP000325315"/>
    </source>
</evidence>
<feature type="compositionally biased region" description="Polar residues" evidence="1">
    <location>
        <begin position="44"/>
        <end position="53"/>
    </location>
</feature>
<proteinExistence type="predicted"/>
<accession>A0A5B6X2R7</accession>
<reference evidence="3" key="1">
    <citation type="journal article" date="2019" name="Plant Biotechnol. J.">
        <title>Genome sequencing of the Australian wild diploid species Gossypium australe highlights disease resistance and delayed gland morphogenesis.</title>
        <authorList>
            <person name="Cai Y."/>
            <person name="Cai X."/>
            <person name="Wang Q."/>
            <person name="Wang P."/>
            <person name="Zhang Y."/>
            <person name="Cai C."/>
            <person name="Xu Y."/>
            <person name="Wang K."/>
            <person name="Zhou Z."/>
            <person name="Wang C."/>
            <person name="Geng S."/>
            <person name="Li B."/>
            <person name="Dong Q."/>
            <person name="Hou Y."/>
            <person name="Wang H."/>
            <person name="Ai P."/>
            <person name="Liu Z."/>
            <person name="Yi F."/>
            <person name="Sun M."/>
            <person name="An G."/>
            <person name="Cheng J."/>
            <person name="Zhang Y."/>
            <person name="Shi Q."/>
            <person name="Xie Y."/>
            <person name="Shi X."/>
            <person name="Chang Y."/>
            <person name="Huang F."/>
            <person name="Chen Y."/>
            <person name="Hong S."/>
            <person name="Mi L."/>
            <person name="Sun Q."/>
            <person name="Zhang L."/>
            <person name="Zhou B."/>
            <person name="Peng R."/>
            <person name="Zhang X."/>
            <person name="Liu F."/>
        </authorList>
    </citation>
    <scope>NUCLEOTIDE SEQUENCE [LARGE SCALE GENOMIC DNA]</scope>
    <source>
        <strain evidence="3">cv. PA1801</strain>
    </source>
</reference>
<evidence type="ECO:0000313" key="2">
    <source>
        <dbReference type="EMBL" id="KAA3487876.1"/>
    </source>
</evidence>
<gene>
    <name evidence="2" type="ORF">EPI10_031674</name>
</gene>
<dbReference type="GO" id="GO:0016779">
    <property type="term" value="F:nucleotidyltransferase activity"/>
    <property type="evidence" value="ECO:0007669"/>
    <property type="project" value="UniProtKB-KW"/>
</dbReference>
<sequence length="73" mass="8269">MSDLRDLNVRKHCGKRYPGKSVEQKIIQNLRFDNLAARGRPSRNARNVSGSQRTTRDTVARSEARAPSRAYAI</sequence>
<protein>
    <submittedName>
        <fullName evidence="2">Terminal uridylyltransferase 7-like</fullName>
    </submittedName>
</protein>
<feature type="region of interest" description="Disordered" evidence="1">
    <location>
        <begin position="39"/>
        <end position="73"/>
    </location>
</feature>